<dbReference type="PROSITE" id="PS00675">
    <property type="entry name" value="SIGMA54_INTERACT_1"/>
    <property type="match status" value="1"/>
</dbReference>
<dbReference type="GO" id="GO:0016887">
    <property type="term" value="F:ATP hydrolysis activity"/>
    <property type="evidence" value="ECO:0007669"/>
    <property type="project" value="InterPro"/>
</dbReference>
<sequence>MIVLVQNKIKRSIQAAKGLYHRLVLLVGESGSGKTNVLRDIAEEFGAPVINVNLALSGELLELTTKQRSLRLPGILNQVADQIQSPIVLDNLEILFDKDLQQDPLRLLQSISRNRTLVASWNGSINSGRLLYAEPGHPEYRSYDTVDALIVSMDGTATVDVAKNDKEAGLA</sequence>
<accession>A0AA94HTI4</accession>
<dbReference type="GO" id="GO:0005524">
    <property type="term" value="F:ATP binding"/>
    <property type="evidence" value="ECO:0007669"/>
    <property type="project" value="InterPro"/>
</dbReference>
<name>A0AA94HTI4_DESDE</name>
<dbReference type="InterPro" id="IPR025662">
    <property type="entry name" value="Sigma_54_int_dom_ATP-bd_1"/>
</dbReference>
<evidence type="ECO:0000313" key="2">
    <source>
        <dbReference type="EMBL" id="SFW55974.1"/>
    </source>
</evidence>
<dbReference type="EMBL" id="FPIW01000033">
    <property type="protein sequence ID" value="SFW55974.1"/>
    <property type="molecule type" value="Genomic_DNA"/>
</dbReference>
<dbReference type="AlphaFoldDB" id="A0AA94HTI4"/>
<dbReference type="InterPro" id="IPR027417">
    <property type="entry name" value="P-loop_NTPase"/>
</dbReference>
<dbReference type="NCBIfam" id="NF033453">
    <property type="entry name" value="BREX_3_BrxF"/>
    <property type="match status" value="1"/>
</dbReference>
<dbReference type="Pfam" id="PF00004">
    <property type="entry name" value="AAA"/>
    <property type="match status" value="1"/>
</dbReference>
<dbReference type="Gene3D" id="3.40.50.300">
    <property type="entry name" value="P-loop containing nucleotide triphosphate hydrolases"/>
    <property type="match status" value="1"/>
</dbReference>
<evidence type="ECO:0000259" key="1">
    <source>
        <dbReference type="Pfam" id="PF00004"/>
    </source>
</evidence>
<organism evidence="2 3">
    <name type="scientific">Desulfovibrio desulfuricans</name>
    <dbReference type="NCBI Taxonomy" id="876"/>
    <lineage>
        <taxon>Bacteria</taxon>
        <taxon>Pseudomonadati</taxon>
        <taxon>Thermodesulfobacteriota</taxon>
        <taxon>Desulfovibrionia</taxon>
        <taxon>Desulfovibrionales</taxon>
        <taxon>Desulfovibrionaceae</taxon>
        <taxon>Desulfovibrio</taxon>
    </lineage>
</organism>
<protein>
    <submittedName>
        <fullName evidence="2">ATPase family associated with various cellular activities (AAA)</fullName>
    </submittedName>
</protein>
<gene>
    <name evidence="2" type="ORF">SAMN02910291_01835</name>
</gene>
<comment type="caution">
    <text evidence="2">The sequence shown here is derived from an EMBL/GenBank/DDBJ whole genome shotgun (WGS) entry which is preliminary data.</text>
</comment>
<evidence type="ECO:0000313" key="3">
    <source>
        <dbReference type="Proteomes" id="UP000182680"/>
    </source>
</evidence>
<dbReference type="SUPFAM" id="SSF52540">
    <property type="entry name" value="P-loop containing nucleoside triphosphate hydrolases"/>
    <property type="match status" value="1"/>
</dbReference>
<feature type="domain" description="ATPase AAA-type core" evidence="1">
    <location>
        <begin position="24"/>
        <end position="99"/>
    </location>
</feature>
<dbReference type="InterPro" id="IPR003959">
    <property type="entry name" value="ATPase_AAA_core"/>
</dbReference>
<dbReference type="InterPro" id="IPR048067">
    <property type="entry name" value="BREX_3_BrxF"/>
</dbReference>
<dbReference type="Proteomes" id="UP000182680">
    <property type="component" value="Unassembled WGS sequence"/>
</dbReference>
<reference evidence="3" key="1">
    <citation type="submission" date="2016-11" db="EMBL/GenBank/DDBJ databases">
        <authorList>
            <person name="Jaros S."/>
            <person name="Januszkiewicz K."/>
            <person name="Wedrychowicz H."/>
        </authorList>
    </citation>
    <scope>NUCLEOTIDE SEQUENCE [LARGE SCALE GENOMIC DNA]</scope>
    <source>
        <strain evidence="3">DSM 7057</strain>
    </source>
</reference>
<proteinExistence type="predicted"/>
<dbReference type="RefSeq" id="WP_072312017.1">
    <property type="nucleotide sequence ID" value="NZ_FPIW01000033.1"/>
</dbReference>